<dbReference type="Gene3D" id="3.40.50.720">
    <property type="entry name" value="NAD(P)-binding Rossmann-like Domain"/>
    <property type="match status" value="1"/>
</dbReference>
<dbReference type="EMBL" id="JAKOGI010000546">
    <property type="protein sequence ID" value="KAJ8433350.1"/>
    <property type="molecule type" value="Genomic_DNA"/>
</dbReference>
<accession>A0A9Q1Q9Z9</accession>
<dbReference type="PRINTS" id="PR00081">
    <property type="entry name" value="GDHRDH"/>
</dbReference>
<proteinExistence type="inferred from homology"/>
<dbReference type="PANTHER" id="PTHR43943:SF2">
    <property type="entry name" value="DEHYDROGENASE_REDUCTASE 4"/>
    <property type="match status" value="1"/>
</dbReference>
<dbReference type="InterPro" id="IPR002347">
    <property type="entry name" value="SDR_fam"/>
</dbReference>
<sequence length="173" mass="18038">MQKYGKIDVIVSNAGVNPAPGPVLDTPESALDKLWDVNVKASILLLREAVPHLAKDSAVILVSTAAAYQYVPIIGMYGVSKTALLALTKALAAEMSPNARVNCIAPGYVPTEFSSIGLGRYGYVTDAFLQATCLKRAGTTEEIAAAAVFLASDDASYITGETLVVAGGPHARL</sequence>
<dbReference type="PANTHER" id="PTHR43943">
    <property type="entry name" value="DEHYDROGENASE/REDUCTASE (SDR FAMILY) MEMBER 4"/>
    <property type="match status" value="1"/>
</dbReference>
<dbReference type="Pfam" id="PF13561">
    <property type="entry name" value="adh_short_C2"/>
    <property type="match status" value="1"/>
</dbReference>
<reference evidence="2" key="1">
    <citation type="submission" date="2022-04" db="EMBL/GenBank/DDBJ databases">
        <title>Carnegiea gigantea Genome sequencing and assembly v2.</title>
        <authorList>
            <person name="Copetti D."/>
            <person name="Sanderson M.J."/>
            <person name="Burquez A."/>
            <person name="Wojciechowski M.F."/>
        </authorList>
    </citation>
    <scope>NUCLEOTIDE SEQUENCE</scope>
    <source>
        <strain evidence="2">SGP5-SGP5p</strain>
        <tissue evidence="2">Aerial part</tissue>
    </source>
</reference>
<dbReference type="PRINTS" id="PR00080">
    <property type="entry name" value="SDRFAMILY"/>
</dbReference>
<evidence type="ECO:0000256" key="1">
    <source>
        <dbReference type="ARBA" id="ARBA00006484"/>
    </source>
</evidence>
<dbReference type="InterPro" id="IPR036291">
    <property type="entry name" value="NAD(P)-bd_dom_sf"/>
</dbReference>
<evidence type="ECO:0000313" key="2">
    <source>
        <dbReference type="EMBL" id="KAJ8433350.1"/>
    </source>
</evidence>
<comment type="caution">
    <text evidence="2">The sequence shown here is derived from an EMBL/GenBank/DDBJ whole genome shotgun (WGS) entry which is preliminary data.</text>
</comment>
<organism evidence="2 3">
    <name type="scientific">Carnegiea gigantea</name>
    <dbReference type="NCBI Taxonomy" id="171969"/>
    <lineage>
        <taxon>Eukaryota</taxon>
        <taxon>Viridiplantae</taxon>
        <taxon>Streptophyta</taxon>
        <taxon>Embryophyta</taxon>
        <taxon>Tracheophyta</taxon>
        <taxon>Spermatophyta</taxon>
        <taxon>Magnoliopsida</taxon>
        <taxon>eudicotyledons</taxon>
        <taxon>Gunneridae</taxon>
        <taxon>Pentapetalae</taxon>
        <taxon>Caryophyllales</taxon>
        <taxon>Cactineae</taxon>
        <taxon>Cactaceae</taxon>
        <taxon>Cactoideae</taxon>
        <taxon>Echinocereeae</taxon>
        <taxon>Carnegiea</taxon>
    </lineage>
</organism>
<name>A0A9Q1Q9Z9_9CARY</name>
<comment type="similarity">
    <text evidence="1">Belongs to the short-chain dehydrogenases/reductases (SDR) family.</text>
</comment>
<dbReference type="Proteomes" id="UP001153076">
    <property type="component" value="Unassembled WGS sequence"/>
</dbReference>
<evidence type="ECO:0008006" key="4">
    <source>
        <dbReference type="Google" id="ProtNLM"/>
    </source>
</evidence>
<gene>
    <name evidence="2" type="ORF">Cgig2_020430</name>
</gene>
<dbReference type="SUPFAM" id="SSF51735">
    <property type="entry name" value="NAD(P)-binding Rossmann-fold domains"/>
    <property type="match status" value="1"/>
</dbReference>
<protein>
    <recommendedName>
        <fullName evidence="4">Tropinone reductase-like 3</fullName>
    </recommendedName>
</protein>
<keyword evidence="3" id="KW-1185">Reference proteome</keyword>
<evidence type="ECO:0000313" key="3">
    <source>
        <dbReference type="Proteomes" id="UP001153076"/>
    </source>
</evidence>
<dbReference type="OrthoDB" id="1669814at2759"/>
<dbReference type="AlphaFoldDB" id="A0A9Q1Q9Z9"/>